<dbReference type="EMBL" id="JAMZFW010000002">
    <property type="protein sequence ID" value="MCP1101310.1"/>
    <property type="molecule type" value="Genomic_DNA"/>
</dbReference>
<evidence type="ECO:0000313" key="3">
    <source>
        <dbReference type="Proteomes" id="UP001523566"/>
    </source>
</evidence>
<reference evidence="2 3" key="1">
    <citation type="journal article" date="2022" name="Genome Biol. Evol.">
        <title>Host diet, physiology and behaviors set the stage for Lachnospiraceae cladogenesis.</title>
        <authorList>
            <person name="Vera-Ponce De Leon A."/>
            <person name="Schneider M."/>
            <person name="Jahnes B.C."/>
            <person name="Sadowski V."/>
            <person name="Camuy-Velez L.A."/>
            <person name="Duan J."/>
            <person name="Sabree Z.L."/>
        </authorList>
    </citation>
    <scope>NUCLEOTIDE SEQUENCE [LARGE SCALE GENOMIC DNA]</scope>
    <source>
        <strain evidence="2 3">PAL113</strain>
    </source>
</reference>
<dbReference type="RefSeq" id="WP_262065089.1">
    <property type="nucleotide sequence ID" value="NZ_JAMXOD010000002.1"/>
</dbReference>
<sequence length="94" mass="10543">MSVVIIGGNERMEQQYKQICKKYKYKAKVFTRMSGNLKTQIGQPDLIILFTSTVAHKMVHCALKEAQRFDIPVERSHSSSASALEAVLEGNRAS</sequence>
<evidence type="ECO:0000256" key="1">
    <source>
        <dbReference type="ARBA" id="ARBA00007189"/>
    </source>
</evidence>
<proteinExistence type="inferred from homology"/>
<keyword evidence="3" id="KW-1185">Reference proteome</keyword>
<evidence type="ECO:0000313" key="2">
    <source>
        <dbReference type="EMBL" id="MCP1101310.1"/>
    </source>
</evidence>
<dbReference type="Pfam" id="PF10087">
    <property type="entry name" value="DUF2325"/>
    <property type="match status" value="1"/>
</dbReference>
<dbReference type="InterPro" id="IPR016772">
    <property type="entry name" value="UCP020408"/>
</dbReference>
<accession>A0ABT1E654</accession>
<comment type="similarity">
    <text evidence="1">Belongs to the UPF0751 family.</text>
</comment>
<organism evidence="2 3">
    <name type="scientific">Aequitasia blattaphilus</name>
    <dbReference type="NCBI Taxonomy" id="2949332"/>
    <lineage>
        <taxon>Bacteria</taxon>
        <taxon>Bacillati</taxon>
        <taxon>Bacillota</taxon>
        <taxon>Clostridia</taxon>
        <taxon>Lachnospirales</taxon>
        <taxon>Lachnospiraceae</taxon>
        <taxon>Aequitasia</taxon>
    </lineage>
</organism>
<comment type="caution">
    <text evidence="2">The sequence shown here is derived from an EMBL/GenBank/DDBJ whole genome shotgun (WGS) entry which is preliminary data.</text>
</comment>
<protein>
    <submittedName>
        <fullName evidence="2">DUF2325 domain-containing protein</fullName>
    </submittedName>
</protein>
<dbReference type="Proteomes" id="UP001523566">
    <property type="component" value="Unassembled WGS sequence"/>
</dbReference>
<gene>
    <name evidence="2" type="ORF">NK125_02640</name>
</gene>
<name>A0ABT1E654_9FIRM</name>